<feature type="region of interest" description="Disordered" evidence="4">
    <location>
        <begin position="1212"/>
        <end position="1491"/>
    </location>
</feature>
<feature type="region of interest" description="Disordered" evidence="4">
    <location>
        <begin position="698"/>
        <end position="827"/>
    </location>
</feature>
<feature type="compositionally biased region" description="Polar residues" evidence="4">
    <location>
        <begin position="1357"/>
        <end position="1366"/>
    </location>
</feature>
<evidence type="ECO:0000313" key="5">
    <source>
        <dbReference type="EMBL" id="KAF5836819.1"/>
    </source>
</evidence>
<evidence type="ECO:0000256" key="1">
    <source>
        <dbReference type="ARBA" id="ARBA00022618"/>
    </source>
</evidence>
<feature type="region of interest" description="Disordered" evidence="4">
    <location>
        <begin position="141"/>
        <end position="186"/>
    </location>
</feature>
<protein>
    <recommendedName>
        <fullName evidence="7">Anaphase-promoting complex subunit 1</fullName>
    </recommendedName>
</protein>
<evidence type="ECO:0000313" key="6">
    <source>
        <dbReference type="Proteomes" id="UP000815325"/>
    </source>
</evidence>
<dbReference type="PANTHER" id="PTHR12827">
    <property type="entry name" value="MEIOTIC CHECKPOINT REGULATOR TSG24 FAMILY MEMBER"/>
    <property type="match status" value="1"/>
</dbReference>
<proteinExistence type="predicted"/>
<feature type="compositionally biased region" description="Low complexity" evidence="4">
    <location>
        <begin position="1480"/>
        <end position="1491"/>
    </location>
</feature>
<feature type="compositionally biased region" description="Gly residues" evidence="4">
    <location>
        <begin position="1533"/>
        <end position="1548"/>
    </location>
</feature>
<keyword evidence="1" id="KW-0132">Cell division</keyword>
<organism evidence="5 6">
    <name type="scientific">Dunaliella salina</name>
    <name type="common">Green alga</name>
    <name type="synonym">Protococcus salinus</name>
    <dbReference type="NCBI Taxonomy" id="3046"/>
    <lineage>
        <taxon>Eukaryota</taxon>
        <taxon>Viridiplantae</taxon>
        <taxon>Chlorophyta</taxon>
        <taxon>core chlorophytes</taxon>
        <taxon>Chlorophyceae</taxon>
        <taxon>CS clade</taxon>
        <taxon>Chlamydomonadales</taxon>
        <taxon>Dunaliellaceae</taxon>
        <taxon>Dunaliella</taxon>
    </lineage>
</organism>
<dbReference type="PANTHER" id="PTHR12827:SF3">
    <property type="entry name" value="ANAPHASE-PROMOTING COMPLEX SUBUNIT 1"/>
    <property type="match status" value="1"/>
</dbReference>
<feature type="compositionally biased region" description="Polar residues" evidence="4">
    <location>
        <begin position="1445"/>
        <end position="1465"/>
    </location>
</feature>
<feature type="compositionally biased region" description="Polar residues" evidence="4">
    <location>
        <begin position="1340"/>
        <end position="1349"/>
    </location>
</feature>
<sequence length="1653" mass="171586">MRTVKASPDGNSYALSLLLGSEGDSQEPCATPGLCKGLAPKLTRTHTTEFLTGSDVCEESPHASDVRIITHPLDEPCPVLADVSLRAGCEGSYAGWSGEEVVWSSRNLPFVATYSKVVSRGGSRPSSAAAGVPGGATNTSASMLTTPLSGGPASAAASGFSGWPSSVKRPVARTPEGRLSPSMFNPAPRGANTGLSLPALVKAGRAFGGFGGASDVRTVGREAPGSRAPAGLSTGSRANFGADAGSLFDRAASPVGMQWQVSDAKDTEGREVADAAGRLLLTVAEDARPMEGHEVTDASGGLLLAILCPDVQQLLVFTLPTIPAGRPGLHTCHPSMLPALVFTLPARALAAVRATDTIAPSSPLGGRTMELLVLSPEGHLDLYQGSHQLCHIALPQAAPLAQPSHHSQWQQQQQQQQQVQQQQQQQQEQPHHLQQQQQQEQPHHLQQQQQQQQGDNALTPHATPQGLARVTTGSTSRPPATVERDCMTVGARTADDEGDGMEDDMEIEMEESTPVSMASSQPTGGASAVKMGVGHGSGGELWADSPAEKQGPGHRHVHEHQAAIPPGLQGLAQPPAAEAAATREAAAAAAAAGAAGPAAVESVGEAHQGNLPISLSHAWGRHVKVGMTGGESLELDVALKPSGRLQQMVMRGLRAVMSDGEYTGLLRDLYAHPDTCCGQVGAEWDALVVVLLARLQRSPSPPAEPNASGQQQQQQQTKQGPSELFDTPQRSKFAAMSLASPASPTLHRAQAPRTPVPSAHTTSSTPPKASRKLGLDEPHIGRDKLHLGRDDEPHLGRDEPHLGLGELPLSGKAAWTDSSSRNPGGGASTAWSALLSSKLHASTVARRRCPWMAPDVRSIITCTQTASLTQPADGRTKGLQPHSTGGNIDDALSEGGGAAAPARGMRVLRALHALYEDCKLDTLRWPLLLPLGRALARCAVALHAHAYWEHYARDVGPEDLGVEFPSTGAAAHACQPRPPLDVCRVLSRMLQGCAPPAGCLPSEGGLQPHSHSAVPGQQHGKPASQPSHQQPAAGPTPPDSGKTHAIQGGVAQGDSGSGGTGGEGSPPACCMPCTLRLLPSYQHLMQCSIRCSEIIASSQAAFQKSPNSSSTGPANSSASIVNADTTNSSSKSHSLARVAALHAAIRTASWQVVLALLAQGWSPTELSSVPLGVGLPLQEALQRCRADPPQGWPPEAYALIGREDIAATLAATAPSNPPTSSTSASVAADSTSAASATIDRPKAAPDLLAPPAPTTHPSSLPTFDPYHHHPPEPPPQHQQQQLPLHHTPLPAQRAPPFSQQSPEVHTGQLTTRGSHPPASPSPALPRAQLNLATPMLPHSSLPTPMQGLSPSPPFTYTPMQTSQSTPLHPCQPFPTPGSNNNTSQSIERAQGSHHAPSSAMHPIGGTPGGAHGHASSGHVTFDLPQPSPSPMQPAPHQIPAPHQPLSNLQQPLASGHQPQSTQFLPQQAGLARPSGPTFPHPSSTPAAAASTTFRTPASVSPLMVLRTSATPGGPHTNSAHDRQPVFGVDERAGGPGWLETGGKGGNDAGAGNSPSSWWGGQSAGAQTSSAGQSVGPEALKLQEMWDGLEGLRRGATRLRFSRDARLAQVSSLLASSTPVSISLDVSELDPDLPLKQQQQVGGQAGFPFIACIL</sequence>
<gene>
    <name evidence="5" type="ORF">DUNSADRAFT_5359</name>
</gene>
<dbReference type="Proteomes" id="UP000815325">
    <property type="component" value="Unassembled WGS sequence"/>
</dbReference>
<feature type="compositionally biased region" description="Low complexity" evidence="4">
    <location>
        <begin position="1277"/>
        <end position="1292"/>
    </location>
</feature>
<keyword evidence="3" id="KW-0131">Cell cycle</keyword>
<feature type="compositionally biased region" description="Basic and acidic residues" evidence="4">
    <location>
        <begin position="773"/>
        <end position="801"/>
    </location>
</feature>
<dbReference type="InterPro" id="IPR024990">
    <property type="entry name" value="Apc1"/>
</dbReference>
<keyword evidence="2" id="KW-0498">Mitosis</keyword>
<feature type="region of interest" description="Disordered" evidence="4">
    <location>
        <begin position="1004"/>
        <end position="1063"/>
    </location>
</feature>
<evidence type="ECO:0000256" key="3">
    <source>
        <dbReference type="ARBA" id="ARBA00023306"/>
    </source>
</evidence>
<evidence type="ECO:0000256" key="2">
    <source>
        <dbReference type="ARBA" id="ARBA00022776"/>
    </source>
</evidence>
<feature type="compositionally biased region" description="Polar residues" evidence="4">
    <location>
        <begin position="1120"/>
        <end position="1131"/>
    </location>
</feature>
<accession>A0ABQ7GQD3</accession>
<feature type="compositionally biased region" description="Low complexity" evidence="4">
    <location>
        <begin position="421"/>
        <end position="453"/>
    </location>
</feature>
<feature type="compositionally biased region" description="Low complexity" evidence="4">
    <location>
        <begin position="1105"/>
        <end position="1119"/>
    </location>
</feature>
<comment type="caution">
    <text evidence="5">The sequence shown here is derived from an EMBL/GenBank/DDBJ whole genome shotgun (WGS) entry which is preliminary data.</text>
</comment>
<feature type="region of interest" description="Disordered" evidence="4">
    <location>
        <begin position="1103"/>
        <end position="1131"/>
    </location>
</feature>
<name>A0ABQ7GQD3_DUNSA</name>
<evidence type="ECO:0008006" key="7">
    <source>
        <dbReference type="Google" id="ProtNLM"/>
    </source>
</evidence>
<feature type="compositionally biased region" description="Polar residues" evidence="4">
    <location>
        <begin position="1376"/>
        <end position="1387"/>
    </location>
</feature>
<feature type="region of interest" description="Disordered" evidence="4">
    <location>
        <begin position="421"/>
        <end position="500"/>
    </location>
</feature>
<feature type="compositionally biased region" description="Low complexity" evidence="4">
    <location>
        <begin position="1212"/>
        <end position="1237"/>
    </location>
</feature>
<evidence type="ECO:0000256" key="4">
    <source>
        <dbReference type="SAM" id="MobiDB-lite"/>
    </source>
</evidence>
<dbReference type="EMBL" id="MU069641">
    <property type="protein sequence ID" value="KAF5836819.1"/>
    <property type="molecule type" value="Genomic_DNA"/>
</dbReference>
<feature type="compositionally biased region" description="Polar residues" evidence="4">
    <location>
        <begin position="1297"/>
        <end position="1313"/>
    </location>
</feature>
<feature type="compositionally biased region" description="Pro residues" evidence="4">
    <location>
        <begin position="1425"/>
        <end position="1442"/>
    </location>
</feature>
<keyword evidence="6" id="KW-1185">Reference proteome</keyword>
<feature type="compositionally biased region" description="Low complexity" evidence="4">
    <location>
        <begin position="149"/>
        <end position="166"/>
    </location>
</feature>
<reference evidence="5" key="1">
    <citation type="submission" date="2017-08" db="EMBL/GenBank/DDBJ databases">
        <authorList>
            <person name="Polle J.E."/>
            <person name="Barry K."/>
            <person name="Cushman J."/>
            <person name="Schmutz J."/>
            <person name="Tran D."/>
            <person name="Hathwaick L.T."/>
            <person name="Yim W.C."/>
            <person name="Jenkins J."/>
            <person name="Mckie-Krisberg Z.M."/>
            <person name="Prochnik S."/>
            <person name="Lindquist E."/>
            <person name="Dockter R.B."/>
            <person name="Adam C."/>
            <person name="Molina H."/>
            <person name="Bunkerborg J."/>
            <person name="Jin E."/>
            <person name="Buchheim M."/>
            <person name="Magnuson J."/>
        </authorList>
    </citation>
    <scope>NUCLEOTIDE SEQUENCE</scope>
    <source>
        <strain evidence="5">CCAP 19/18</strain>
    </source>
</reference>
<feature type="region of interest" description="Disordered" evidence="4">
    <location>
        <begin position="1506"/>
        <end position="1571"/>
    </location>
</feature>
<feature type="compositionally biased region" description="Low complexity" evidence="4">
    <location>
        <begin position="1559"/>
        <end position="1571"/>
    </location>
</feature>
<feature type="compositionally biased region" description="Basic and acidic residues" evidence="4">
    <location>
        <begin position="1518"/>
        <end position="1532"/>
    </location>
</feature>